<evidence type="ECO:0000256" key="1">
    <source>
        <dbReference type="ARBA" id="ARBA00000085"/>
    </source>
</evidence>
<dbReference type="SUPFAM" id="SSF47384">
    <property type="entry name" value="Homodimeric domain of signal transducing histidine kinase"/>
    <property type="match status" value="1"/>
</dbReference>
<evidence type="ECO:0000259" key="13">
    <source>
        <dbReference type="PROSITE" id="PS50113"/>
    </source>
</evidence>
<dbReference type="CDD" id="cd00130">
    <property type="entry name" value="PAS"/>
    <property type="match status" value="2"/>
</dbReference>
<evidence type="ECO:0000256" key="4">
    <source>
        <dbReference type="ARBA" id="ARBA00022553"/>
    </source>
</evidence>
<dbReference type="Pfam" id="PF00512">
    <property type="entry name" value="HisKA"/>
    <property type="match status" value="1"/>
</dbReference>
<evidence type="ECO:0000256" key="5">
    <source>
        <dbReference type="ARBA" id="ARBA00022679"/>
    </source>
</evidence>
<dbReference type="SUPFAM" id="SSF55785">
    <property type="entry name" value="PYP-like sensor domain (PAS domain)"/>
    <property type="match status" value="2"/>
</dbReference>
<dbReference type="PROSITE" id="PS50109">
    <property type="entry name" value="HIS_KIN"/>
    <property type="match status" value="1"/>
</dbReference>
<comment type="similarity">
    <text evidence="2">In the N-terminal section; belongs to the phytochrome family.</text>
</comment>
<dbReference type="EMBL" id="CP003607">
    <property type="protein sequence ID" value="AFY83731.1"/>
    <property type="molecule type" value="Genomic_DNA"/>
</dbReference>
<dbReference type="GO" id="GO:0009927">
    <property type="term" value="F:histidine phosphotransfer kinase activity"/>
    <property type="evidence" value="ECO:0007669"/>
    <property type="project" value="TreeGrafter"/>
</dbReference>
<keyword evidence="5" id="KW-0808">Transferase</keyword>
<keyword evidence="6" id="KW-0418">Kinase</keyword>
<keyword evidence="4" id="KW-0597">Phosphoprotein</keyword>
<dbReference type="PROSITE" id="PS50046">
    <property type="entry name" value="PHYTOCHROME_2"/>
    <property type="match status" value="1"/>
</dbReference>
<dbReference type="CDD" id="cd00082">
    <property type="entry name" value="HisKA"/>
    <property type="match status" value="1"/>
</dbReference>
<evidence type="ECO:0000256" key="8">
    <source>
        <dbReference type="ARBA" id="ARBA00074306"/>
    </source>
</evidence>
<dbReference type="InterPro" id="IPR004358">
    <property type="entry name" value="Sig_transdc_His_kin-like_C"/>
</dbReference>
<dbReference type="PANTHER" id="PTHR43047">
    <property type="entry name" value="TWO-COMPONENT HISTIDINE PROTEIN KINASE"/>
    <property type="match status" value="1"/>
</dbReference>
<dbReference type="PATRIC" id="fig|56110.3.peg.5093"/>
<dbReference type="InterPro" id="IPR035965">
    <property type="entry name" value="PAS-like_dom_sf"/>
</dbReference>
<dbReference type="PRINTS" id="PR00344">
    <property type="entry name" value="BCTRLSENSOR"/>
</dbReference>
<dbReference type="Proteomes" id="UP000010367">
    <property type="component" value="Chromosome"/>
</dbReference>
<evidence type="ECO:0000256" key="2">
    <source>
        <dbReference type="ARBA" id="ARBA00006402"/>
    </source>
</evidence>
<dbReference type="OrthoDB" id="436952at2"/>
<evidence type="ECO:0000256" key="3">
    <source>
        <dbReference type="ARBA" id="ARBA00012438"/>
    </source>
</evidence>
<dbReference type="InterPro" id="IPR003661">
    <property type="entry name" value="HisK_dim/P_dom"/>
</dbReference>
<dbReference type="Gene3D" id="1.10.287.130">
    <property type="match status" value="1"/>
</dbReference>
<evidence type="ECO:0000259" key="11">
    <source>
        <dbReference type="PROSITE" id="PS50109"/>
    </source>
</evidence>
<protein>
    <recommendedName>
        <fullName evidence="8">Circadian input-output histidine kinase CikA</fullName>
        <ecNumber evidence="3">2.7.13.3</ecNumber>
    </recommendedName>
</protein>
<dbReference type="PROSITE" id="PS50112">
    <property type="entry name" value="PAS"/>
    <property type="match status" value="1"/>
</dbReference>
<dbReference type="NCBIfam" id="TIGR00229">
    <property type="entry name" value="sensory_box"/>
    <property type="match status" value="2"/>
</dbReference>
<accession>K9TNK9</accession>
<gene>
    <name evidence="14" type="ORF">Oscil6304_4203</name>
</gene>
<dbReference type="CDD" id="cd16922">
    <property type="entry name" value="HATPase_EvgS-ArcB-TorS-like"/>
    <property type="match status" value="1"/>
</dbReference>
<dbReference type="Pfam" id="PF01590">
    <property type="entry name" value="GAF"/>
    <property type="match status" value="2"/>
</dbReference>
<feature type="domain" description="PAC" evidence="13">
    <location>
        <begin position="886"/>
        <end position="942"/>
    </location>
</feature>
<dbReference type="Pfam" id="PF08448">
    <property type="entry name" value="PAS_4"/>
    <property type="match status" value="1"/>
</dbReference>
<evidence type="ECO:0000313" key="15">
    <source>
        <dbReference type="Proteomes" id="UP000010367"/>
    </source>
</evidence>
<dbReference type="InterPro" id="IPR005467">
    <property type="entry name" value="His_kinase_dom"/>
</dbReference>
<dbReference type="InParanoid" id="K9TNK9"/>
<evidence type="ECO:0000313" key="14">
    <source>
        <dbReference type="EMBL" id="AFY83731.1"/>
    </source>
</evidence>
<dbReference type="Pfam" id="PF00989">
    <property type="entry name" value="PAS"/>
    <property type="match status" value="1"/>
</dbReference>
<dbReference type="SMART" id="SM00065">
    <property type="entry name" value="GAF"/>
    <property type="match status" value="2"/>
</dbReference>
<dbReference type="InterPro" id="IPR013767">
    <property type="entry name" value="PAS_fold"/>
</dbReference>
<dbReference type="InterPro" id="IPR013656">
    <property type="entry name" value="PAS_4"/>
</dbReference>
<reference evidence="14 15" key="1">
    <citation type="submission" date="2012-06" db="EMBL/GenBank/DDBJ databases">
        <title>Finished chromosome of genome of Oscillatoria acuminata PCC 6304.</title>
        <authorList>
            <consortium name="US DOE Joint Genome Institute"/>
            <person name="Gugger M."/>
            <person name="Coursin T."/>
            <person name="Rippka R."/>
            <person name="Tandeau De Marsac N."/>
            <person name="Huntemann M."/>
            <person name="Wei C.-L."/>
            <person name="Han J."/>
            <person name="Detter J.C."/>
            <person name="Han C."/>
            <person name="Tapia R."/>
            <person name="Davenport K."/>
            <person name="Daligault H."/>
            <person name="Erkkila T."/>
            <person name="Gu W."/>
            <person name="Munk A.C.C."/>
            <person name="Teshima H."/>
            <person name="Xu Y."/>
            <person name="Chain P."/>
            <person name="Chen A."/>
            <person name="Krypides N."/>
            <person name="Mavromatis K."/>
            <person name="Markowitz V."/>
            <person name="Szeto E."/>
            <person name="Ivanova N."/>
            <person name="Mikhailova N."/>
            <person name="Ovchinnikova G."/>
            <person name="Pagani I."/>
            <person name="Pati A."/>
            <person name="Goodwin L."/>
            <person name="Peters L."/>
            <person name="Pitluck S."/>
            <person name="Woyke T."/>
            <person name="Kerfeld C."/>
        </authorList>
    </citation>
    <scope>NUCLEOTIDE SEQUENCE [LARGE SCALE GENOMIC DNA]</scope>
    <source>
        <strain evidence="14 15">PCC 6304</strain>
    </source>
</reference>
<dbReference type="SUPFAM" id="SSF55781">
    <property type="entry name" value="GAF domain-like"/>
    <property type="match status" value="2"/>
</dbReference>
<dbReference type="SUPFAM" id="SSF55874">
    <property type="entry name" value="ATPase domain of HSP90 chaperone/DNA topoisomerase II/histidine kinase"/>
    <property type="match status" value="1"/>
</dbReference>
<organism evidence="14 15">
    <name type="scientific">Oscillatoria acuminata PCC 6304</name>
    <dbReference type="NCBI Taxonomy" id="56110"/>
    <lineage>
        <taxon>Bacteria</taxon>
        <taxon>Bacillati</taxon>
        <taxon>Cyanobacteriota</taxon>
        <taxon>Cyanophyceae</taxon>
        <taxon>Oscillatoriophycideae</taxon>
        <taxon>Oscillatoriales</taxon>
        <taxon>Oscillatoriaceae</taxon>
        <taxon>Oscillatoria</taxon>
    </lineage>
</organism>
<dbReference type="InterPro" id="IPR036890">
    <property type="entry name" value="HATPase_C_sf"/>
</dbReference>
<dbReference type="FunFam" id="3.30.565.10:FF:000010">
    <property type="entry name" value="Sensor histidine kinase RcsC"/>
    <property type="match status" value="1"/>
</dbReference>
<dbReference type="AlphaFoldDB" id="K9TNK9"/>
<evidence type="ECO:0000259" key="10">
    <source>
        <dbReference type="PROSITE" id="PS50046"/>
    </source>
</evidence>
<feature type="domain" description="Histidine kinase" evidence="11">
    <location>
        <begin position="960"/>
        <end position="1208"/>
    </location>
</feature>
<keyword evidence="7" id="KW-0902">Two-component regulatory system</keyword>
<sequence length="1223" mass="136652">METLNSKINMNHRLPSQIILYLDREHLLSLFQLLRYALENSGWLRALLVAGDNLEQCQKLQEIWYKTGQKIPEQVEARVGTYLVKTARGQSRFPVAEVEVQSMANGPSQPNSPLGKPQRFAPVPVIALGGVEASILALSSQLNVWIQVELDQGHTGAEFAGVGEENEPLSRVSVVFDPEVIVQLLQSSTLATAVPHCSGLEAVDLENDQGVLRRFWLHTLHLMSAQDSPIAVAQESANLREFKPAEERTAQNRRLSPGRDPVRSPLTSEPTPDGIAQPPSWILFPNPGFDGMFWDCPTGIVYHSMDGGIVKANPAFCKMTGYSPSQLRYLDSRALSHPEDFAALLRLIQQMVREGVKRQTLRQRYICANGSLLAAEVTLCLVGEEEDESYFMTFVTDLSDRARAEQEIQQRRSREMLLSRISAKIRSTFDLPTILKLGVQGLRQALDTDRALAFQFLADGSGVCIAEDVQAPYPSIRGQWFPADCMPLTHRDAYRNGHLGSVPDIQNAALSDCYREMLNQFQVRSFMGVAIGRNQEGSIIPDSLSFKELQNSTGEISEIDSNVLKSPSVSSLWGLLVVHHCHGPRQWTMDEKQLVQAVATQMAIAIEQANLVQQLRTYARELEDRVQQRTTTLARSLQFEQLIRHLTETLSSATDENSVISAAVQGIVETLGVDSCHALLWDEEQGVYQAQASFLNPLSEKALPVATRLDFNQLSPDCRTVLLQGELCVLDAVNCEEIGDYPRPGDENFPESLQNQYFQQTLVPIADDNGSIGALGIIKPQAKDFDSDEIELVKQVAKVCAIAIRQARLLRKEQSSRLSADYFRSFLRQSTDIFVEYDTQLRYLSINAAGAAFFERSREQIIGKTNRDLSANAAEVIEPLLRHVYETGDRVLVTHEIGFPIGNKTVETVYSPISDETGAIHRIIAIARDVSEFRHQWQRLQEQNQELAAINRLKEEFIATTSHELRTPLTAILGFSSVLLEESFGSLNGKQKIYLDRIHTSGQHLLSLINDILDLSRIEADRLELEPQLVYICDICQGLVSLIQERIANHGLQFQMEVDPSLESMVVDPRRLKQMLLNLLTNAIKFTPEGEVGLKIYRSRSPETPDSGEENLKAGDQALKPVRNTLTRPHDWIHFVVWDTGIGIDERDRPRLFSPFSQIDSSLTRKYQGSGLGLAITRKLVELHGGWISVTSHPNQGSTFSITLPLYESATEILLDALKNGTV</sequence>
<name>K9TNK9_9CYAN</name>
<dbReference type="HOGENOM" id="CLU_268418_0_0_3"/>
<dbReference type="SMART" id="SM00388">
    <property type="entry name" value="HisKA"/>
    <property type="match status" value="1"/>
</dbReference>
<feature type="compositionally biased region" description="Basic and acidic residues" evidence="9">
    <location>
        <begin position="241"/>
        <end position="250"/>
    </location>
</feature>
<dbReference type="SMART" id="SM00387">
    <property type="entry name" value="HATPase_c"/>
    <property type="match status" value="1"/>
</dbReference>
<feature type="region of interest" description="Disordered" evidence="9">
    <location>
        <begin position="241"/>
        <end position="272"/>
    </location>
</feature>
<feature type="domain" description="PAS" evidence="12">
    <location>
        <begin position="297"/>
        <end position="355"/>
    </location>
</feature>
<evidence type="ECO:0000256" key="9">
    <source>
        <dbReference type="SAM" id="MobiDB-lite"/>
    </source>
</evidence>
<comment type="catalytic activity">
    <reaction evidence="1">
        <text>ATP + protein L-histidine = ADP + protein N-phospho-L-histidine.</text>
        <dbReference type="EC" id="2.7.13.3"/>
    </reaction>
</comment>
<dbReference type="Gene3D" id="3.30.565.10">
    <property type="entry name" value="Histidine kinase-like ATPase, C-terminal domain"/>
    <property type="match status" value="1"/>
</dbReference>
<dbReference type="Gene3D" id="3.30.450.20">
    <property type="entry name" value="PAS domain"/>
    <property type="match status" value="2"/>
</dbReference>
<dbReference type="GO" id="GO:0005886">
    <property type="term" value="C:plasma membrane"/>
    <property type="evidence" value="ECO:0007669"/>
    <property type="project" value="TreeGrafter"/>
</dbReference>
<evidence type="ECO:0000256" key="6">
    <source>
        <dbReference type="ARBA" id="ARBA00022777"/>
    </source>
</evidence>
<dbReference type="STRING" id="56110.Oscil6304_4203"/>
<dbReference type="SMART" id="SM00091">
    <property type="entry name" value="PAS"/>
    <property type="match status" value="2"/>
</dbReference>
<feature type="domain" description="Phytochrome chromophore attachment site" evidence="10">
    <location>
        <begin position="430"/>
        <end position="601"/>
    </location>
</feature>
<dbReference type="EC" id="2.7.13.3" evidence="3"/>
<dbReference type="InterPro" id="IPR016132">
    <property type="entry name" value="Phyto_chromo_attachment"/>
</dbReference>
<dbReference type="PROSITE" id="PS50113">
    <property type="entry name" value="PAC"/>
    <property type="match status" value="2"/>
</dbReference>
<dbReference type="InterPro" id="IPR036097">
    <property type="entry name" value="HisK_dim/P_sf"/>
</dbReference>
<dbReference type="KEGG" id="oac:Oscil6304_4203"/>
<dbReference type="eggNOG" id="COG2205">
    <property type="taxonomic scope" value="Bacteria"/>
</dbReference>
<dbReference type="InterPro" id="IPR003594">
    <property type="entry name" value="HATPase_dom"/>
</dbReference>
<evidence type="ECO:0000256" key="7">
    <source>
        <dbReference type="ARBA" id="ARBA00023012"/>
    </source>
</evidence>
<feature type="domain" description="PAC" evidence="13">
    <location>
        <begin position="359"/>
        <end position="410"/>
    </location>
</feature>
<dbReference type="GO" id="GO:0000155">
    <property type="term" value="F:phosphorelay sensor kinase activity"/>
    <property type="evidence" value="ECO:0007669"/>
    <property type="project" value="InterPro"/>
</dbReference>
<dbReference type="Pfam" id="PF02518">
    <property type="entry name" value="HATPase_c"/>
    <property type="match status" value="1"/>
</dbReference>
<evidence type="ECO:0000259" key="12">
    <source>
        <dbReference type="PROSITE" id="PS50112"/>
    </source>
</evidence>
<keyword evidence="15" id="KW-1185">Reference proteome</keyword>
<dbReference type="InterPro" id="IPR029016">
    <property type="entry name" value="GAF-like_dom_sf"/>
</dbReference>
<dbReference type="PANTHER" id="PTHR43047:SF63">
    <property type="entry name" value="HISTIDINE KINASE"/>
    <property type="match status" value="1"/>
</dbReference>
<dbReference type="GO" id="GO:0006355">
    <property type="term" value="P:regulation of DNA-templated transcription"/>
    <property type="evidence" value="ECO:0007669"/>
    <property type="project" value="InterPro"/>
</dbReference>
<dbReference type="InterPro" id="IPR003018">
    <property type="entry name" value="GAF"/>
</dbReference>
<proteinExistence type="inferred from homology"/>
<dbReference type="InterPro" id="IPR000014">
    <property type="entry name" value="PAS"/>
</dbReference>
<dbReference type="InterPro" id="IPR000700">
    <property type="entry name" value="PAS-assoc_C"/>
</dbReference>
<dbReference type="Gene3D" id="3.30.450.40">
    <property type="match status" value="2"/>
</dbReference>